<gene>
    <name evidence="3" type="ORF">D0809_23735</name>
    <name evidence="2" type="ORF">EV142_11619</name>
</gene>
<comment type="caution">
    <text evidence="3">The sequence shown here is derived from an EMBL/GenBank/DDBJ whole genome shotgun (WGS) entry which is preliminary data.</text>
</comment>
<evidence type="ECO:0000256" key="1">
    <source>
        <dbReference type="SAM" id="SignalP"/>
    </source>
</evidence>
<dbReference type="RefSeq" id="WP_132038299.1">
    <property type="nucleotide sequence ID" value="NZ_QWDN01000015.1"/>
</dbReference>
<dbReference type="Proteomes" id="UP000298340">
    <property type="component" value="Unassembled WGS sequence"/>
</dbReference>
<evidence type="ECO:0008006" key="6">
    <source>
        <dbReference type="Google" id="ProtNLM"/>
    </source>
</evidence>
<dbReference type="Proteomes" id="UP000295270">
    <property type="component" value="Unassembled WGS sequence"/>
</dbReference>
<accession>A0A4Y7U5N7</accession>
<evidence type="ECO:0000313" key="5">
    <source>
        <dbReference type="Proteomes" id="UP000298340"/>
    </source>
</evidence>
<keyword evidence="4" id="KW-1185">Reference proteome</keyword>
<organism evidence="3 5">
    <name type="scientific">Flavobacterium circumlabens</name>
    <dbReference type="NCBI Taxonomy" id="2133765"/>
    <lineage>
        <taxon>Bacteria</taxon>
        <taxon>Pseudomonadati</taxon>
        <taxon>Bacteroidota</taxon>
        <taxon>Flavobacteriia</taxon>
        <taxon>Flavobacteriales</taxon>
        <taxon>Flavobacteriaceae</taxon>
        <taxon>Flavobacterium</taxon>
    </lineage>
</organism>
<evidence type="ECO:0000313" key="2">
    <source>
        <dbReference type="EMBL" id="TCN50346.1"/>
    </source>
</evidence>
<dbReference type="OrthoDB" id="756873at2"/>
<feature type="signal peptide" evidence="1">
    <location>
        <begin position="1"/>
        <end position="22"/>
    </location>
</feature>
<dbReference type="EMBL" id="SLWA01000016">
    <property type="protein sequence ID" value="TCN50346.1"/>
    <property type="molecule type" value="Genomic_DNA"/>
</dbReference>
<reference evidence="2" key="3">
    <citation type="submission" date="2019-03" db="EMBL/GenBank/DDBJ databases">
        <authorList>
            <person name="Whitman W."/>
            <person name="Huntemann M."/>
            <person name="Clum A."/>
            <person name="Pillay M."/>
            <person name="Palaniappan K."/>
            <person name="Varghese N."/>
            <person name="Mikhailova N."/>
            <person name="Stamatis D."/>
            <person name="Reddy T."/>
            <person name="Daum C."/>
            <person name="Shapiro N."/>
            <person name="Ivanova N."/>
            <person name="Kyrpides N."/>
            <person name="Woyke T."/>
        </authorList>
    </citation>
    <scope>NUCLEOTIDE SEQUENCE</scope>
    <source>
        <strain evidence="2">P5626</strain>
    </source>
</reference>
<name>A0A4Y7U5N7_9FLAO</name>
<reference evidence="2 4" key="1">
    <citation type="journal article" date="2015" name="Stand. Genomic Sci.">
        <title>Genomic Encyclopedia of Bacterial and Archaeal Type Strains, Phase III: the genomes of soil and plant-associated and newly described type strains.</title>
        <authorList>
            <person name="Whitman W.B."/>
            <person name="Woyke T."/>
            <person name="Klenk H.P."/>
            <person name="Zhou Y."/>
            <person name="Lilburn T.G."/>
            <person name="Beck B.J."/>
            <person name="De Vos P."/>
            <person name="Vandamme P."/>
            <person name="Eisen J.A."/>
            <person name="Garrity G."/>
            <person name="Hugenholtz P."/>
            <person name="Kyrpides N.C."/>
        </authorList>
    </citation>
    <scope>NUCLEOTIDE SEQUENCE [LARGE SCALE GENOMIC DNA]</scope>
    <source>
        <strain evidence="2 4">P5626</strain>
    </source>
</reference>
<sequence length="242" mass="27967">MKTIKSLLLISSFLVMCVTLNAQEKIQSPEHNEIMASLIKNEAYEMNWFAFRDTVKIEIGKVFTTISKTKNTLKVTTTVKMKDKPDWVDETIAELPELKPVRHTSVNTQRDITLNFGKQTTGFYLDKTGNKKTEINENTDGDFFDSNLYPQLIRWLPLKENYKTEITIFDYNPMTKAGIIKANITNTKKGIYMNKSVWIVTVTDGISQNKVINNYYIDSETNQFLKQEIDMGTRKMTLEKAY</sequence>
<dbReference type="EMBL" id="QWDN01000015">
    <property type="protein sequence ID" value="TEB41756.1"/>
    <property type="molecule type" value="Genomic_DNA"/>
</dbReference>
<feature type="chain" id="PRO_5043204804" description="Outer membrane lipoprotein-sorting protein" evidence="1">
    <location>
        <begin position="23"/>
        <end position="242"/>
    </location>
</feature>
<reference evidence="3 5" key="2">
    <citation type="journal article" date="2018" name="Syst. Appl. Microbiol.">
        <title>Flavobacterium circumlabens sp. nov. and Flavobacterium cupreum sp. nov., two psychrotrophic species isolated from Antarctic environmental samples.</title>
        <authorList>
            <person name="Kralova S."/>
            <person name="Busse H.J."/>
            <person name="Svec P."/>
            <person name="Maslanova I."/>
            <person name="Stankova E."/>
            <person name="Bartak M."/>
            <person name="Sedlacek I."/>
        </authorList>
    </citation>
    <scope>NUCLEOTIDE SEQUENCE [LARGE SCALE GENOMIC DNA]</scope>
    <source>
        <strain evidence="3 5">CCM 8828</strain>
    </source>
</reference>
<protein>
    <recommendedName>
        <fullName evidence="6">Outer membrane lipoprotein-sorting protein</fullName>
    </recommendedName>
</protein>
<dbReference type="AlphaFoldDB" id="A0A4Y7U5N7"/>
<evidence type="ECO:0000313" key="4">
    <source>
        <dbReference type="Proteomes" id="UP000295270"/>
    </source>
</evidence>
<evidence type="ECO:0000313" key="3">
    <source>
        <dbReference type="EMBL" id="TEB41756.1"/>
    </source>
</evidence>
<dbReference type="InterPro" id="IPR021457">
    <property type="entry name" value="DUF3108"/>
</dbReference>
<proteinExistence type="predicted"/>
<keyword evidence="1" id="KW-0732">Signal</keyword>
<dbReference type="Pfam" id="PF11306">
    <property type="entry name" value="DUF3108"/>
    <property type="match status" value="1"/>
</dbReference>